<sequence>MPRATRPATGARLRVAHLAGPVVPLVAAVVLAGCGEPHPSLGDLKATPGARLTYPGAVEYQRDEEKARNQVDGPSPATITVYACTRDAPASVEAWFARALTARGWAADPGSHQDRPGAFEGGTAWKRGNASFDLSFATRATADVLARRAHQPTGCPSMYQTLTQIG</sequence>
<dbReference type="OrthoDB" id="9843070at2"/>
<accession>A0A542ZMZ2</accession>
<evidence type="ECO:0000313" key="1">
    <source>
        <dbReference type="EMBL" id="TQL61667.1"/>
    </source>
</evidence>
<protein>
    <recommendedName>
        <fullName evidence="3">Lipoprotein</fullName>
    </recommendedName>
</protein>
<evidence type="ECO:0008006" key="3">
    <source>
        <dbReference type="Google" id="ProtNLM"/>
    </source>
</evidence>
<gene>
    <name evidence="1" type="ORF">FB474_3082</name>
</gene>
<proteinExistence type="predicted"/>
<dbReference type="EMBL" id="VFOQ01000001">
    <property type="protein sequence ID" value="TQL61667.1"/>
    <property type="molecule type" value="Genomic_DNA"/>
</dbReference>
<organism evidence="1 2">
    <name type="scientific">Oryzihumus leptocrescens</name>
    <dbReference type="NCBI Taxonomy" id="297536"/>
    <lineage>
        <taxon>Bacteria</taxon>
        <taxon>Bacillati</taxon>
        <taxon>Actinomycetota</taxon>
        <taxon>Actinomycetes</taxon>
        <taxon>Micrococcales</taxon>
        <taxon>Intrasporangiaceae</taxon>
        <taxon>Oryzihumus</taxon>
    </lineage>
</organism>
<evidence type="ECO:0000313" key="2">
    <source>
        <dbReference type="Proteomes" id="UP000319514"/>
    </source>
</evidence>
<reference evidence="1 2" key="1">
    <citation type="submission" date="2019-06" db="EMBL/GenBank/DDBJ databases">
        <title>Sequencing the genomes of 1000 actinobacteria strains.</title>
        <authorList>
            <person name="Klenk H.-P."/>
        </authorList>
    </citation>
    <scope>NUCLEOTIDE SEQUENCE [LARGE SCALE GENOMIC DNA]</scope>
    <source>
        <strain evidence="1 2">DSM 18082</strain>
    </source>
</reference>
<keyword evidence="2" id="KW-1185">Reference proteome</keyword>
<dbReference type="RefSeq" id="WP_141789417.1">
    <property type="nucleotide sequence ID" value="NZ_BAAAKX010000018.1"/>
</dbReference>
<dbReference type="Proteomes" id="UP000319514">
    <property type="component" value="Unassembled WGS sequence"/>
</dbReference>
<name>A0A542ZMZ2_9MICO</name>
<comment type="caution">
    <text evidence="1">The sequence shown here is derived from an EMBL/GenBank/DDBJ whole genome shotgun (WGS) entry which is preliminary data.</text>
</comment>
<dbReference type="AlphaFoldDB" id="A0A542ZMZ2"/>
<dbReference type="PROSITE" id="PS51257">
    <property type="entry name" value="PROKAR_LIPOPROTEIN"/>
    <property type="match status" value="1"/>
</dbReference>